<dbReference type="HOGENOM" id="CLU_3086894_0_0_1"/>
<protein>
    <submittedName>
        <fullName evidence="2">Uncharacterized protein</fullName>
    </submittedName>
</protein>
<dbReference type="Proteomes" id="UP000054337">
    <property type="component" value="Unassembled WGS sequence"/>
</dbReference>
<dbReference type="AlphaFoldDB" id="W7EH98"/>
<dbReference type="GeneID" id="26248693"/>
<feature type="compositionally biased region" description="Basic and acidic residues" evidence="1">
    <location>
        <begin position="27"/>
        <end position="52"/>
    </location>
</feature>
<name>W7EH98_BIPV3</name>
<accession>W7EH98</accession>
<organism evidence="2 3">
    <name type="scientific">Bipolaris victoriae (strain FI3)</name>
    <name type="common">Victoria blight of oats agent</name>
    <name type="synonym">Cochliobolus victoriae</name>
    <dbReference type="NCBI Taxonomy" id="930091"/>
    <lineage>
        <taxon>Eukaryota</taxon>
        <taxon>Fungi</taxon>
        <taxon>Dikarya</taxon>
        <taxon>Ascomycota</taxon>
        <taxon>Pezizomycotina</taxon>
        <taxon>Dothideomycetes</taxon>
        <taxon>Pleosporomycetidae</taxon>
        <taxon>Pleosporales</taxon>
        <taxon>Pleosporineae</taxon>
        <taxon>Pleosporaceae</taxon>
        <taxon>Bipolaris</taxon>
    </lineage>
</organism>
<evidence type="ECO:0000313" key="3">
    <source>
        <dbReference type="Proteomes" id="UP000054337"/>
    </source>
</evidence>
<proteinExistence type="predicted"/>
<gene>
    <name evidence="2" type="ORF">COCVIDRAFT_104298</name>
</gene>
<dbReference type="EMBL" id="KI968756">
    <property type="protein sequence ID" value="EUN25130.1"/>
    <property type="molecule type" value="Genomic_DNA"/>
</dbReference>
<evidence type="ECO:0000313" key="2">
    <source>
        <dbReference type="EMBL" id="EUN25130.1"/>
    </source>
</evidence>
<keyword evidence="3" id="KW-1185">Reference proteome</keyword>
<dbReference type="RefSeq" id="XP_014554707.1">
    <property type="nucleotide sequence ID" value="XM_014699221.1"/>
</dbReference>
<feature type="region of interest" description="Disordered" evidence="1">
    <location>
        <begin position="1"/>
        <end position="52"/>
    </location>
</feature>
<sequence>MALPEECPALDDPNYTNTQWPQTIDPRFLEPAEDHPEDVLEDLNRDLYEDPS</sequence>
<reference evidence="2 3" key="1">
    <citation type="journal article" date="2013" name="PLoS Genet.">
        <title>Comparative genome structure, secondary metabolite, and effector coding capacity across Cochliobolus pathogens.</title>
        <authorList>
            <person name="Condon B.J."/>
            <person name="Leng Y."/>
            <person name="Wu D."/>
            <person name="Bushley K.E."/>
            <person name="Ohm R.A."/>
            <person name="Otillar R."/>
            <person name="Martin J."/>
            <person name="Schackwitz W."/>
            <person name="Grimwood J."/>
            <person name="MohdZainudin N."/>
            <person name="Xue C."/>
            <person name="Wang R."/>
            <person name="Manning V.A."/>
            <person name="Dhillon B."/>
            <person name="Tu Z.J."/>
            <person name="Steffenson B.J."/>
            <person name="Salamov A."/>
            <person name="Sun H."/>
            <person name="Lowry S."/>
            <person name="LaButti K."/>
            <person name="Han J."/>
            <person name="Copeland A."/>
            <person name="Lindquist E."/>
            <person name="Barry K."/>
            <person name="Schmutz J."/>
            <person name="Baker S.E."/>
            <person name="Ciuffetti L.M."/>
            <person name="Grigoriev I.V."/>
            <person name="Zhong S."/>
            <person name="Turgeon B.G."/>
        </authorList>
    </citation>
    <scope>NUCLEOTIDE SEQUENCE [LARGE SCALE GENOMIC DNA]</scope>
    <source>
        <strain evidence="2 3">FI3</strain>
    </source>
</reference>
<evidence type="ECO:0000256" key="1">
    <source>
        <dbReference type="SAM" id="MobiDB-lite"/>
    </source>
</evidence>